<keyword evidence="2" id="KW-0732">Signal</keyword>
<proteinExistence type="predicted"/>
<organism evidence="3 4">
    <name type="scientific">Nezara viridula</name>
    <name type="common">Southern green stink bug</name>
    <name type="synonym">Cimex viridulus</name>
    <dbReference type="NCBI Taxonomy" id="85310"/>
    <lineage>
        <taxon>Eukaryota</taxon>
        <taxon>Metazoa</taxon>
        <taxon>Ecdysozoa</taxon>
        <taxon>Arthropoda</taxon>
        <taxon>Hexapoda</taxon>
        <taxon>Insecta</taxon>
        <taxon>Pterygota</taxon>
        <taxon>Neoptera</taxon>
        <taxon>Paraneoptera</taxon>
        <taxon>Hemiptera</taxon>
        <taxon>Heteroptera</taxon>
        <taxon>Panheteroptera</taxon>
        <taxon>Pentatomomorpha</taxon>
        <taxon>Pentatomoidea</taxon>
        <taxon>Pentatomidae</taxon>
        <taxon>Pentatominae</taxon>
        <taxon>Nezara</taxon>
    </lineage>
</organism>
<evidence type="ECO:0000256" key="2">
    <source>
        <dbReference type="SAM" id="SignalP"/>
    </source>
</evidence>
<reference evidence="3" key="1">
    <citation type="submission" date="2022-01" db="EMBL/GenBank/DDBJ databases">
        <authorList>
            <person name="King R."/>
        </authorList>
    </citation>
    <scope>NUCLEOTIDE SEQUENCE</scope>
</reference>
<evidence type="ECO:0000256" key="1">
    <source>
        <dbReference type="SAM" id="MobiDB-lite"/>
    </source>
</evidence>
<keyword evidence="4" id="KW-1185">Reference proteome</keyword>
<evidence type="ECO:0008006" key="5">
    <source>
        <dbReference type="Google" id="ProtNLM"/>
    </source>
</evidence>
<evidence type="ECO:0000313" key="4">
    <source>
        <dbReference type="Proteomes" id="UP001152798"/>
    </source>
</evidence>
<name>A0A9P0MPK8_NEZVI</name>
<dbReference type="Proteomes" id="UP001152798">
    <property type="component" value="Chromosome 4"/>
</dbReference>
<gene>
    <name evidence="3" type="ORF">NEZAVI_LOCUS7765</name>
</gene>
<feature type="signal peptide" evidence="2">
    <location>
        <begin position="1"/>
        <end position="19"/>
    </location>
</feature>
<accession>A0A9P0MPK8</accession>
<dbReference type="AlphaFoldDB" id="A0A9P0MPK8"/>
<dbReference type="EMBL" id="OV725080">
    <property type="protein sequence ID" value="CAH1398037.1"/>
    <property type="molecule type" value="Genomic_DNA"/>
</dbReference>
<evidence type="ECO:0000313" key="3">
    <source>
        <dbReference type="EMBL" id="CAH1398037.1"/>
    </source>
</evidence>
<feature type="chain" id="PRO_5040108731" description="Neuropeptide" evidence="2">
    <location>
        <begin position="20"/>
        <end position="100"/>
    </location>
</feature>
<feature type="region of interest" description="Disordered" evidence="1">
    <location>
        <begin position="19"/>
        <end position="39"/>
    </location>
</feature>
<protein>
    <recommendedName>
        <fullName evidence="5">Neuropeptide</fullName>
    </recommendedName>
</protein>
<sequence>MKLYVIFLTLLALLSAMSAAHPTQPPPAPGTAPQRPSCPFPKNFQNLLFPTPNSLLSDAEKRLNPSAVRARPMRNASAIENSSDSLNLYETSTIFKKEDF</sequence>